<reference evidence="3" key="1">
    <citation type="journal article" date="2019" name="Int. J. Syst. Evol. Microbiol.">
        <title>The Global Catalogue of Microorganisms (GCM) 10K type strain sequencing project: providing services to taxonomists for standard genome sequencing and annotation.</title>
        <authorList>
            <consortium name="The Broad Institute Genomics Platform"/>
            <consortium name="The Broad Institute Genome Sequencing Center for Infectious Disease"/>
            <person name="Wu L."/>
            <person name="Ma J."/>
        </authorList>
    </citation>
    <scope>NUCLEOTIDE SEQUENCE [LARGE SCALE GENOMIC DNA]</scope>
    <source>
        <strain evidence="3">CGMCC 4.1467</strain>
    </source>
</reference>
<feature type="chain" id="PRO_5045850561" evidence="1">
    <location>
        <begin position="23"/>
        <end position="187"/>
    </location>
</feature>
<feature type="signal peptide" evidence="1">
    <location>
        <begin position="1"/>
        <end position="22"/>
    </location>
</feature>
<dbReference type="RefSeq" id="WP_379716758.1">
    <property type="nucleotide sequence ID" value="NZ_JBHTBS010000023.1"/>
</dbReference>
<evidence type="ECO:0000313" key="2">
    <source>
        <dbReference type="EMBL" id="MFC7339609.1"/>
    </source>
</evidence>
<evidence type="ECO:0000313" key="3">
    <source>
        <dbReference type="Proteomes" id="UP001596472"/>
    </source>
</evidence>
<comment type="caution">
    <text evidence="2">The sequence shown here is derived from an EMBL/GenBank/DDBJ whole genome shotgun (WGS) entry which is preliminary data.</text>
</comment>
<accession>A0ABW2LCS2</accession>
<protein>
    <submittedName>
        <fullName evidence="2">Uncharacterized protein</fullName>
    </submittedName>
</protein>
<name>A0ABW2LCS2_9BACT</name>
<gene>
    <name evidence="2" type="ORF">ACFQY0_20635</name>
</gene>
<sequence length="187" mass="20889">MKTGRALVYAVVLLSPISSCLADELIGSGMGSLKRGGVLFTLSQIASNVSNGETVDHAFRVIISSGFSLEDLVVIQYKDGKNDMFWRDGLYKNVRFGAVTEAQFEKRHDSTVAKAIIAELHKEETWAFNQRFTGEAMEDGRVVMYAKILKSGETLFRAHRGNADDKYPQVNKLCGLAEEFWEELRSE</sequence>
<keyword evidence="1" id="KW-0732">Signal</keyword>
<dbReference type="EMBL" id="JBHTBS010000023">
    <property type="protein sequence ID" value="MFC7339609.1"/>
    <property type="molecule type" value="Genomic_DNA"/>
</dbReference>
<evidence type="ECO:0000256" key="1">
    <source>
        <dbReference type="SAM" id="SignalP"/>
    </source>
</evidence>
<keyword evidence="3" id="KW-1185">Reference proteome</keyword>
<proteinExistence type="predicted"/>
<dbReference type="Proteomes" id="UP001596472">
    <property type="component" value="Unassembled WGS sequence"/>
</dbReference>
<organism evidence="2 3">
    <name type="scientific">Haloferula chungangensis</name>
    <dbReference type="NCBI Taxonomy" id="1048331"/>
    <lineage>
        <taxon>Bacteria</taxon>
        <taxon>Pseudomonadati</taxon>
        <taxon>Verrucomicrobiota</taxon>
        <taxon>Verrucomicrobiia</taxon>
        <taxon>Verrucomicrobiales</taxon>
        <taxon>Verrucomicrobiaceae</taxon>
        <taxon>Haloferula</taxon>
    </lineage>
</organism>